<gene>
    <name evidence="1" type="ORF">BEWA_015790</name>
</gene>
<name>L1LCW7_THEEQ</name>
<accession>L1LCW7</accession>
<evidence type="ECO:0000313" key="1">
    <source>
        <dbReference type="EMBL" id="EKX73018.1"/>
    </source>
</evidence>
<dbReference type="VEuPathDB" id="PiroplasmaDB:BEWA_015790"/>
<dbReference type="EMBL" id="ACOU01000004">
    <property type="protein sequence ID" value="EKX73018.1"/>
    <property type="molecule type" value="Genomic_DNA"/>
</dbReference>
<protein>
    <submittedName>
        <fullName evidence="1">Uncharacterized protein</fullName>
    </submittedName>
</protein>
<comment type="caution">
    <text evidence="1">The sequence shown here is derived from an EMBL/GenBank/DDBJ whole genome shotgun (WGS) entry which is preliminary data.</text>
</comment>
<dbReference type="AlphaFoldDB" id="L1LCW7"/>
<keyword evidence="2" id="KW-1185">Reference proteome</keyword>
<organism evidence="1 2">
    <name type="scientific">Theileria equi strain WA</name>
    <dbReference type="NCBI Taxonomy" id="1537102"/>
    <lineage>
        <taxon>Eukaryota</taxon>
        <taxon>Sar</taxon>
        <taxon>Alveolata</taxon>
        <taxon>Apicomplexa</taxon>
        <taxon>Aconoidasida</taxon>
        <taxon>Piroplasmida</taxon>
        <taxon>Theileriidae</taxon>
        <taxon>Theileria</taxon>
    </lineage>
</organism>
<reference evidence="1 2" key="1">
    <citation type="journal article" date="2012" name="BMC Genomics">
        <title>Comparative genomic analysis and phylogenetic position of Theileria equi.</title>
        <authorList>
            <person name="Kappmeyer L.S."/>
            <person name="Thiagarajan M."/>
            <person name="Herndon D.R."/>
            <person name="Ramsay J.D."/>
            <person name="Caler E."/>
            <person name="Djikeng A."/>
            <person name="Gillespie J.J."/>
            <person name="Lau A.O."/>
            <person name="Roalson E.H."/>
            <person name="Silva J.C."/>
            <person name="Silva M.G."/>
            <person name="Suarez C.E."/>
            <person name="Ueti M.W."/>
            <person name="Nene V.M."/>
            <person name="Mealey R.H."/>
            <person name="Knowles D.P."/>
            <person name="Brayton K.A."/>
        </authorList>
    </citation>
    <scope>NUCLEOTIDE SEQUENCE [LARGE SCALE GENOMIC DNA]</scope>
    <source>
        <strain evidence="1 2">WA</strain>
    </source>
</reference>
<sequence length="148" mass="17100">MVNKAKKRKTSLSRAPLRIAYDEDLQFRAHMDSVIDELFKTIAALASADSNAESLSFDEFYNATMRIGIKIQKMELERVLRCTLHGSRHPDILKEYNLELKRTVDGKNIVDKWAHKDVYKVLEEKITREVIKELFLGSKLRLHNGAIV</sequence>
<dbReference type="GeneID" id="15802682"/>
<dbReference type="KEGG" id="beq:BEWA_015790"/>
<evidence type="ECO:0000313" key="2">
    <source>
        <dbReference type="Proteomes" id="UP000031512"/>
    </source>
</evidence>
<proteinExistence type="predicted"/>
<dbReference type="Proteomes" id="UP000031512">
    <property type="component" value="Unassembled WGS sequence"/>
</dbReference>
<dbReference type="RefSeq" id="XP_004832470.1">
    <property type="nucleotide sequence ID" value="XM_004832413.1"/>
</dbReference>